<keyword evidence="4 5" id="KW-0472">Membrane</keyword>
<dbReference type="GO" id="GO:0015179">
    <property type="term" value="F:L-amino acid transmembrane transporter activity"/>
    <property type="evidence" value="ECO:0007669"/>
    <property type="project" value="TreeGrafter"/>
</dbReference>
<gene>
    <name evidence="6" type="ORF">TDIB3V08_LOCUS4374</name>
</gene>
<dbReference type="FunFam" id="1.20.1740.10:FF:000095">
    <property type="entry name" value="B(0,+)-type amino acid transporter 1-like"/>
    <property type="match status" value="1"/>
</dbReference>
<dbReference type="InterPro" id="IPR050598">
    <property type="entry name" value="AminoAcid_Transporter"/>
</dbReference>
<feature type="transmembrane region" description="Helical" evidence="5">
    <location>
        <begin position="631"/>
        <end position="653"/>
    </location>
</feature>
<dbReference type="FunFam" id="1.20.1740.10:FF:000056">
    <property type="entry name" value="Y+L amino acid transporter 2"/>
    <property type="match status" value="1"/>
</dbReference>
<dbReference type="AlphaFoldDB" id="A0A7R8VGN1"/>
<keyword evidence="3 5" id="KW-1133">Transmembrane helix</keyword>
<dbReference type="Pfam" id="PF13520">
    <property type="entry name" value="AA_permease_2"/>
    <property type="match status" value="2"/>
</dbReference>
<evidence type="ECO:0000256" key="1">
    <source>
        <dbReference type="ARBA" id="ARBA00004141"/>
    </source>
</evidence>
<dbReference type="PANTHER" id="PTHR11785:SF528">
    <property type="entry name" value="AMINO ACID TRANSPORTER PROTEIN JHI-21"/>
    <property type="match status" value="1"/>
</dbReference>
<keyword evidence="2 5" id="KW-0812">Transmembrane</keyword>
<protein>
    <submittedName>
        <fullName evidence="6">Uncharacterized protein</fullName>
    </submittedName>
</protein>
<feature type="transmembrane region" description="Helical" evidence="5">
    <location>
        <begin position="529"/>
        <end position="553"/>
    </location>
</feature>
<feature type="transmembrane region" description="Helical" evidence="5">
    <location>
        <begin position="659"/>
        <end position="678"/>
    </location>
</feature>
<feature type="transmembrane region" description="Helical" evidence="5">
    <location>
        <begin position="438"/>
        <end position="461"/>
    </location>
</feature>
<feature type="transmembrane region" description="Helical" evidence="5">
    <location>
        <begin position="603"/>
        <end position="619"/>
    </location>
</feature>
<sequence>MGYKSAGDSGKGAATCSSEGERIVLKRKITLPNGVALIVGTIIGSGIFVSPSGVFKYTRSVGVSLLVWLMSGVFSTLGALCFAELGTCITRSGGDYAYIMEAFGPLPAFLQLWVALLIIRPTTQAIVALTFAYYAAKPFFPDCHPPENAVRLLAASCLCECCEDLAYTTFTRRSFKIRGLRDCVRDERNTLATRYSQVSKLEALVRAPGEPSHPYRRHIVSRVKAQMFPLARAQILLSANGKVDTHNPDFHVVGPQNIYRQRGPRLLVKIPLASADRGCHVVSTAKSPVVGLSFIDRICYLFVQVACPHGAEFKPFTGPPLLIYISGGAGDRTQDLLIRSQDHRGLLTAVNCFSVRWAMRIQGLFTSAKLLALVTIVIAGIVHMSTGHRSTFNGAFDGDYDIRNVALAFYSGLFAFGGWNFLNFVTEELQDPYKNLPRAIWIAMPIVTLVYVTANLAYFAVLTSDEMLTSTAVAVWLFNSDKNIPSTTIVLVSIQCKWLFNSDKKIPSTAIVLTFGDKMFGSMSWTVPVFVALSTFGGVNGILFTSARLFLVGSQEGQLPSVFSYIHIRKFTPVPSLLFTCGMSLLMLCSSDVFVLINYFSQILWLSTAACIVALLYLRRSQPDIPRPIKVNLVLPVTFLICCAFLAIVPAIADPLSTVIGLAITISGVPVYYVFIKWKGKPESYTKMLHEITSTLQAVLEVVSPEEGEKFLGPTDT</sequence>
<feature type="transmembrane region" description="Helical" evidence="5">
    <location>
        <begin position="574"/>
        <end position="597"/>
    </location>
</feature>
<dbReference type="Gene3D" id="1.20.1740.10">
    <property type="entry name" value="Amino acid/polyamine transporter I"/>
    <property type="match status" value="2"/>
</dbReference>
<organism evidence="6">
    <name type="scientific">Timema douglasi</name>
    <name type="common">Walking stick</name>
    <dbReference type="NCBI Taxonomy" id="61478"/>
    <lineage>
        <taxon>Eukaryota</taxon>
        <taxon>Metazoa</taxon>
        <taxon>Ecdysozoa</taxon>
        <taxon>Arthropoda</taxon>
        <taxon>Hexapoda</taxon>
        <taxon>Insecta</taxon>
        <taxon>Pterygota</taxon>
        <taxon>Neoptera</taxon>
        <taxon>Polyneoptera</taxon>
        <taxon>Phasmatodea</taxon>
        <taxon>Timematodea</taxon>
        <taxon>Timematoidea</taxon>
        <taxon>Timematidae</taxon>
        <taxon>Timema</taxon>
    </lineage>
</organism>
<dbReference type="EMBL" id="OA565990">
    <property type="protein sequence ID" value="CAD7198085.1"/>
    <property type="molecule type" value="Genomic_DNA"/>
</dbReference>
<feature type="transmembrane region" description="Helical" evidence="5">
    <location>
        <begin position="97"/>
        <end position="119"/>
    </location>
</feature>
<evidence type="ECO:0000256" key="2">
    <source>
        <dbReference type="ARBA" id="ARBA00022692"/>
    </source>
</evidence>
<feature type="transmembrane region" description="Helical" evidence="5">
    <location>
        <begin position="29"/>
        <end position="49"/>
    </location>
</feature>
<evidence type="ECO:0000256" key="3">
    <source>
        <dbReference type="ARBA" id="ARBA00022989"/>
    </source>
</evidence>
<feature type="transmembrane region" description="Helical" evidence="5">
    <location>
        <begin position="364"/>
        <end position="385"/>
    </location>
</feature>
<evidence type="ECO:0000256" key="5">
    <source>
        <dbReference type="SAM" id="Phobius"/>
    </source>
</evidence>
<evidence type="ECO:0000256" key="4">
    <source>
        <dbReference type="ARBA" id="ARBA00023136"/>
    </source>
</evidence>
<name>A0A7R8VGN1_TIMDO</name>
<reference evidence="6" key="1">
    <citation type="submission" date="2020-11" db="EMBL/GenBank/DDBJ databases">
        <authorList>
            <person name="Tran Van P."/>
        </authorList>
    </citation>
    <scope>NUCLEOTIDE SEQUENCE</scope>
</reference>
<dbReference type="GO" id="GO:0016020">
    <property type="term" value="C:membrane"/>
    <property type="evidence" value="ECO:0007669"/>
    <property type="project" value="UniProtKB-SubCell"/>
</dbReference>
<dbReference type="InterPro" id="IPR002293">
    <property type="entry name" value="AA/rel_permease1"/>
</dbReference>
<proteinExistence type="predicted"/>
<evidence type="ECO:0000313" key="6">
    <source>
        <dbReference type="EMBL" id="CAD7198085.1"/>
    </source>
</evidence>
<dbReference type="PANTHER" id="PTHR11785">
    <property type="entry name" value="AMINO ACID TRANSPORTER"/>
    <property type="match status" value="1"/>
</dbReference>
<accession>A0A7R8VGN1</accession>
<feature type="transmembrane region" description="Helical" evidence="5">
    <location>
        <begin position="405"/>
        <end position="426"/>
    </location>
</feature>
<feature type="transmembrane region" description="Helical" evidence="5">
    <location>
        <begin position="61"/>
        <end position="85"/>
    </location>
</feature>
<comment type="subcellular location">
    <subcellularLocation>
        <location evidence="1">Membrane</location>
        <topology evidence="1">Multi-pass membrane protein</topology>
    </subcellularLocation>
</comment>